<keyword evidence="6" id="KW-0269">Exonuclease</keyword>
<dbReference type="FunCoup" id="G4Q8S9">
    <property type="interactions" value="7"/>
</dbReference>
<dbReference type="Pfam" id="PF21445">
    <property type="entry name" value="ADDB_N"/>
    <property type="match status" value="1"/>
</dbReference>
<dbReference type="SUPFAM" id="SSF52980">
    <property type="entry name" value="Restriction endonuclease-like"/>
    <property type="match status" value="1"/>
</dbReference>
<dbReference type="Gene3D" id="3.90.320.10">
    <property type="match status" value="1"/>
</dbReference>
<dbReference type="InterPro" id="IPR011604">
    <property type="entry name" value="PDDEXK-like_dom_sf"/>
</dbReference>
<dbReference type="EMBL" id="CP003058">
    <property type="protein sequence ID" value="AEQ22512.1"/>
    <property type="molecule type" value="Genomic_DNA"/>
</dbReference>
<organism evidence="12 13">
    <name type="scientific">Acidaminococcus intestini (strain RyC-MR95)</name>
    <dbReference type="NCBI Taxonomy" id="568816"/>
    <lineage>
        <taxon>Bacteria</taxon>
        <taxon>Bacillati</taxon>
        <taxon>Bacillota</taxon>
        <taxon>Negativicutes</taxon>
        <taxon>Acidaminococcales</taxon>
        <taxon>Acidaminococcaceae</taxon>
        <taxon>Acidaminococcus</taxon>
    </lineage>
</organism>
<dbReference type="InterPro" id="IPR038726">
    <property type="entry name" value="PDDEXK_AddAB-type"/>
</dbReference>
<dbReference type="KEGG" id="ain:Acin_1287"/>
<dbReference type="InterPro" id="IPR049035">
    <property type="entry name" value="ADDB_N"/>
</dbReference>
<keyword evidence="9" id="KW-0234">DNA repair</keyword>
<keyword evidence="5" id="KW-0347">Helicase</keyword>
<dbReference type="Proteomes" id="UP000007093">
    <property type="component" value="Chromosome"/>
</dbReference>
<dbReference type="GO" id="GO:0004386">
    <property type="term" value="F:helicase activity"/>
    <property type="evidence" value="ECO:0007669"/>
    <property type="project" value="UniProtKB-KW"/>
</dbReference>
<evidence type="ECO:0000256" key="7">
    <source>
        <dbReference type="ARBA" id="ARBA00022840"/>
    </source>
</evidence>
<dbReference type="AlphaFoldDB" id="G4Q8S9"/>
<dbReference type="GO" id="GO:0003677">
    <property type="term" value="F:DNA binding"/>
    <property type="evidence" value="ECO:0007669"/>
    <property type="project" value="UniProtKB-KW"/>
</dbReference>
<evidence type="ECO:0000256" key="5">
    <source>
        <dbReference type="ARBA" id="ARBA00022806"/>
    </source>
</evidence>
<dbReference type="HOGENOM" id="CLU_298221_0_0_9"/>
<sequence>MNFCSASVIIGEEAKEKNLGKGGTMEKTLWITGLGETMRPDFLKEAVQYPYGKALFLVPNLYFRNLVRRHGVVKTSTIDALPREILRLNGRENERMLISRDTQARIASEAIEYLVGKELLPYFRTLADKKGFCDSVVQLLTELETCHVTGEDFKNAVLSWNREEKRGGEKDKEIALILSAYEALMNERHLCDLNGLYDAALDVLQDPGAILPWEKLYFSEFNELTGLQMALVKALGKRVSISFGLFYDESRPDLSEATRKLEEDLLGDGYEKIIAPKKVSRPEDLAYFAETFPKATGDAVAAQHIYLGEASSVDSEIKMVLTDVKKKLKSGVAPHEILLLVRNLNDYQGLGRYMEEYGLLSTLADVTDLAGQPLPLFLTKLWEAALTKDDTMPLLALMKTTLMQELFHVDRIAVGHLVEESYIETPGFLLERISHLSGVSDLKPLFEALQTPKTCTQWRDYLDERLTEWDLVRTFGRLHQEGKVTLSEVKIMAQSEDFVRAFFDRLEALFEAVGSKDLSVGLGDIFSYWKEALIGTTITLTPSHEEGIRVMEASDIQGVPYPYVYILGVRDGLFPAISRESWLYSDEERTELAALDIPLGTSARRLARDRFFFASAVSLAEKEVHLSWFADDEGGASYYIERLRHFFTPHALPFVTYHSDVHDCYSEPQMVRYLMEAENLGEKEATYLADHVDAKILLRAQDEKNRFAPKSLYNGYLGPQEETLHLSASQLDGFLTCPFMYLFTHVWKLDVKEAKTAFPTPDVVGNLIHLTLSRFMGRHLGEALFTKELEMLWQELSEAYQAAYTEMERNGDIPRSRYSDHIRKSYEEWLKRWLRMEVDYEEKSPTGVTVCAVEKAFGRKGAAWPPYDLTVDGKKVYLSGQIDRIDRSESGYLIMDYKTGGRPTTARMDEGKAVQLPLYIKVLERNLGLIDQQIFGAIYGDIRTGRRVGGMWSSVGKAAKEAPKSVRGKDMEDVLKISENVIAAAVRRMRSGDFAAEPYNGKCPDYCPARDICRIKDNQTHEMMSAEEDANG</sequence>
<dbReference type="PANTHER" id="PTHR30591">
    <property type="entry name" value="RECBCD ENZYME SUBUNIT RECC"/>
    <property type="match status" value="1"/>
</dbReference>
<dbReference type="InParanoid" id="G4Q8S9"/>
<proteinExistence type="predicted"/>
<evidence type="ECO:0000259" key="10">
    <source>
        <dbReference type="Pfam" id="PF12705"/>
    </source>
</evidence>
<dbReference type="STRING" id="568816.Acin_1287"/>
<evidence type="ECO:0000256" key="2">
    <source>
        <dbReference type="ARBA" id="ARBA00022741"/>
    </source>
</evidence>
<dbReference type="GO" id="GO:0006281">
    <property type="term" value="P:DNA repair"/>
    <property type="evidence" value="ECO:0007669"/>
    <property type="project" value="UniProtKB-KW"/>
</dbReference>
<evidence type="ECO:0000256" key="3">
    <source>
        <dbReference type="ARBA" id="ARBA00022763"/>
    </source>
</evidence>
<dbReference type="GO" id="GO:0004527">
    <property type="term" value="F:exonuclease activity"/>
    <property type="evidence" value="ECO:0007669"/>
    <property type="project" value="UniProtKB-KW"/>
</dbReference>
<keyword evidence="8" id="KW-0238">DNA-binding</keyword>
<reference evidence="12 13" key="1">
    <citation type="journal article" date="2011" name="J. Bacteriol.">
        <title>Complete genome sequence of Acidaminococcus intestini RYC-MR95, a Gram-negative bacterium from the phylum Firmicutes.</title>
        <authorList>
            <person name="D'Auria G."/>
            <person name="Galan J.C."/>
            <person name="Rodriguez-Alcayna M."/>
            <person name="Moya A."/>
            <person name="Baquero F."/>
            <person name="Latorre A."/>
        </authorList>
    </citation>
    <scope>NUCLEOTIDE SEQUENCE [LARGE SCALE GENOMIC DNA]</scope>
    <source>
        <strain evidence="12 13">RyC-MR95</strain>
    </source>
</reference>
<keyword evidence="4" id="KW-0378">Hydrolase</keyword>
<evidence type="ECO:0000259" key="11">
    <source>
        <dbReference type="Pfam" id="PF21445"/>
    </source>
</evidence>
<dbReference type="Pfam" id="PF12705">
    <property type="entry name" value="PDDEXK_1"/>
    <property type="match status" value="1"/>
</dbReference>
<evidence type="ECO:0000256" key="9">
    <source>
        <dbReference type="ARBA" id="ARBA00023204"/>
    </source>
</evidence>
<dbReference type="GO" id="GO:0006310">
    <property type="term" value="P:DNA recombination"/>
    <property type="evidence" value="ECO:0007669"/>
    <property type="project" value="TreeGrafter"/>
</dbReference>
<evidence type="ECO:0000256" key="8">
    <source>
        <dbReference type="ARBA" id="ARBA00023125"/>
    </source>
</evidence>
<dbReference type="PATRIC" id="fig|568816.4.peg.1243"/>
<dbReference type="PANTHER" id="PTHR30591:SF1">
    <property type="entry name" value="RECBCD ENZYME SUBUNIT RECC"/>
    <property type="match status" value="1"/>
</dbReference>
<evidence type="ECO:0000313" key="13">
    <source>
        <dbReference type="Proteomes" id="UP000007093"/>
    </source>
</evidence>
<dbReference type="GO" id="GO:0005524">
    <property type="term" value="F:ATP binding"/>
    <property type="evidence" value="ECO:0007669"/>
    <property type="project" value="UniProtKB-KW"/>
</dbReference>
<keyword evidence="1" id="KW-0540">Nuclease</keyword>
<name>G4Q8S9_ACIIR</name>
<dbReference type="InterPro" id="IPR027417">
    <property type="entry name" value="P-loop_NTPase"/>
</dbReference>
<keyword evidence="13" id="KW-1185">Reference proteome</keyword>
<keyword evidence="7" id="KW-0067">ATP-binding</keyword>
<accession>G4Q8S9</accession>
<protein>
    <submittedName>
        <fullName evidence="12">Uncharacterized protein</fullName>
    </submittedName>
</protein>
<dbReference type="SUPFAM" id="SSF52540">
    <property type="entry name" value="P-loop containing nucleoside triphosphate hydrolases"/>
    <property type="match status" value="1"/>
</dbReference>
<dbReference type="InterPro" id="IPR011335">
    <property type="entry name" value="Restrct_endonuc-II-like"/>
</dbReference>
<feature type="domain" description="PD-(D/E)XK endonuclease-like" evidence="10">
    <location>
        <begin position="725"/>
        <end position="1014"/>
    </location>
</feature>
<keyword evidence="2" id="KW-0547">Nucleotide-binding</keyword>
<dbReference type="Gene3D" id="3.40.50.300">
    <property type="entry name" value="P-loop containing nucleotide triphosphate hydrolases"/>
    <property type="match status" value="1"/>
</dbReference>
<evidence type="ECO:0000256" key="6">
    <source>
        <dbReference type="ARBA" id="ARBA00022839"/>
    </source>
</evidence>
<evidence type="ECO:0000256" key="4">
    <source>
        <dbReference type="ARBA" id="ARBA00022801"/>
    </source>
</evidence>
<feature type="domain" description="ATP-dependent helicase/deoxyribonuclease subunit B N-terminal" evidence="11">
    <location>
        <begin position="117"/>
        <end position="242"/>
    </location>
</feature>
<dbReference type="eggNOG" id="COG3857">
    <property type="taxonomic scope" value="Bacteria"/>
</dbReference>
<evidence type="ECO:0000313" key="12">
    <source>
        <dbReference type="EMBL" id="AEQ22512.1"/>
    </source>
</evidence>
<gene>
    <name evidence="12" type="ordered locus">Acin_1287</name>
</gene>
<keyword evidence="3" id="KW-0227">DNA damage</keyword>
<evidence type="ECO:0000256" key="1">
    <source>
        <dbReference type="ARBA" id="ARBA00022722"/>
    </source>
</evidence>